<dbReference type="Proteomes" id="UP001321473">
    <property type="component" value="Unassembled WGS sequence"/>
</dbReference>
<evidence type="ECO:0000313" key="2">
    <source>
        <dbReference type="Proteomes" id="UP001321473"/>
    </source>
</evidence>
<gene>
    <name evidence="1" type="ORF">V5799_017430</name>
</gene>
<evidence type="ECO:0000313" key="1">
    <source>
        <dbReference type="EMBL" id="KAK8781229.1"/>
    </source>
</evidence>
<dbReference type="EMBL" id="JARKHS020007885">
    <property type="protein sequence ID" value="KAK8781229.1"/>
    <property type="molecule type" value="Genomic_DNA"/>
</dbReference>
<dbReference type="AlphaFoldDB" id="A0AAQ4F2H9"/>
<sequence>MPGRVQELSTNQRDVVLSIEGPPAWNSQPDGFQLRWQAHRGLLNRGAGEMYIPVGTDWSPKENKINVTLQLQGYSFYDLFVTAVGMDDGGNKLVSPELTKEIYVTL</sequence>
<protein>
    <submittedName>
        <fullName evidence="1">Uncharacterized protein</fullName>
    </submittedName>
</protein>
<proteinExistence type="predicted"/>
<feature type="non-terminal residue" evidence="1">
    <location>
        <position position="106"/>
    </location>
</feature>
<organism evidence="1 2">
    <name type="scientific">Amblyomma americanum</name>
    <name type="common">Lone star tick</name>
    <dbReference type="NCBI Taxonomy" id="6943"/>
    <lineage>
        <taxon>Eukaryota</taxon>
        <taxon>Metazoa</taxon>
        <taxon>Ecdysozoa</taxon>
        <taxon>Arthropoda</taxon>
        <taxon>Chelicerata</taxon>
        <taxon>Arachnida</taxon>
        <taxon>Acari</taxon>
        <taxon>Parasitiformes</taxon>
        <taxon>Ixodida</taxon>
        <taxon>Ixodoidea</taxon>
        <taxon>Ixodidae</taxon>
        <taxon>Amblyomminae</taxon>
        <taxon>Amblyomma</taxon>
    </lineage>
</organism>
<name>A0AAQ4F2H9_AMBAM</name>
<keyword evidence="2" id="KW-1185">Reference proteome</keyword>
<accession>A0AAQ4F2H9</accession>
<comment type="caution">
    <text evidence="1">The sequence shown here is derived from an EMBL/GenBank/DDBJ whole genome shotgun (WGS) entry which is preliminary data.</text>
</comment>
<reference evidence="1 2" key="1">
    <citation type="journal article" date="2023" name="Arcadia Sci">
        <title>De novo assembly of a long-read Amblyomma americanum tick genome.</title>
        <authorList>
            <person name="Chou S."/>
            <person name="Poskanzer K.E."/>
            <person name="Rollins M."/>
            <person name="Thuy-Boun P.S."/>
        </authorList>
    </citation>
    <scope>NUCLEOTIDE SEQUENCE [LARGE SCALE GENOMIC DNA]</scope>
    <source>
        <strain evidence="1">F_SG_1</strain>
        <tissue evidence="1">Salivary glands</tissue>
    </source>
</reference>